<feature type="domain" description="Fatty acid hydroxylase" evidence="5">
    <location>
        <begin position="118"/>
        <end position="251"/>
    </location>
</feature>
<keyword evidence="3" id="KW-1133">Transmembrane helix</keyword>
<dbReference type="OrthoDB" id="408954at2759"/>
<dbReference type="OMA" id="REYIFRE"/>
<evidence type="ECO:0000256" key="4">
    <source>
        <dbReference type="ARBA" id="ARBA00023136"/>
    </source>
</evidence>
<name>A0A8J6C6C1_DIALT</name>
<dbReference type="AlphaFoldDB" id="A0A8J6C6C1"/>
<dbReference type="GO" id="GO:0005506">
    <property type="term" value="F:iron ion binding"/>
    <property type="evidence" value="ECO:0007669"/>
    <property type="project" value="InterPro"/>
</dbReference>
<evidence type="ECO:0000259" key="5">
    <source>
        <dbReference type="Pfam" id="PF04116"/>
    </source>
</evidence>
<sequence length="265" mass="30191">MSRIEEELATLVAPEMAGARTNSWPDPLGLSLGLLSVAVGQACVLAYHWAYLRFGNPTAVQKEGPQRYDFWEGVRTHLAQLEGFVLLGSYLTGTWMFRLMPASYYSLDGRVNPLHVAAQLLVMDALQTVAHYAEHKLSPEIYKSSHKPHHRFLNPRLFDAFNGSIADTVCMILLPLYVTANVVHCNVWSYMAFGTIYSSWLTLIHAEYSHPWDPLFRRIGFGTAGDHHVHHKVFIKNYGHLFMYWDKLMGTYKSPLDVDKFCKDI</sequence>
<keyword evidence="7" id="KW-1185">Reference proteome</keyword>
<proteinExistence type="predicted"/>
<accession>A0A8J6C6C1</accession>
<evidence type="ECO:0000313" key="6">
    <source>
        <dbReference type="EMBL" id="KAG8463417.1"/>
    </source>
</evidence>
<comment type="caution">
    <text evidence="6">The sequence shown here is derived from an EMBL/GenBank/DDBJ whole genome shotgun (WGS) entry which is preliminary data.</text>
</comment>
<dbReference type="Pfam" id="PF04116">
    <property type="entry name" value="FA_hydroxylase"/>
    <property type="match status" value="1"/>
</dbReference>
<evidence type="ECO:0000256" key="1">
    <source>
        <dbReference type="ARBA" id="ARBA00004370"/>
    </source>
</evidence>
<dbReference type="PANTHER" id="PTHR11863">
    <property type="entry name" value="STEROL DESATURASE"/>
    <property type="match status" value="1"/>
</dbReference>
<dbReference type="Proteomes" id="UP000751190">
    <property type="component" value="Unassembled WGS sequence"/>
</dbReference>
<keyword evidence="2" id="KW-0812">Transmembrane</keyword>
<evidence type="ECO:0000256" key="2">
    <source>
        <dbReference type="ARBA" id="ARBA00022692"/>
    </source>
</evidence>
<organism evidence="6 7">
    <name type="scientific">Diacronema lutheri</name>
    <name type="common">Unicellular marine alga</name>
    <name type="synonym">Monochrysis lutheri</name>
    <dbReference type="NCBI Taxonomy" id="2081491"/>
    <lineage>
        <taxon>Eukaryota</taxon>
        <taxon>Haptista</taxon>
        <taxon>Haptophyta</taxon>
        <taxon>Pavlovophyceae</taxon>
        <taxon>Pavlovales</taxon>
        <taxon>Pavlovaceae</taxon>
        <taxon>Diacronema</taxon>
    </lineage>
</organism>
<reference evidence="6" key="1">
    <citation type="submission" date="2021-05" db="EMBL/GenBank/DDBJ databases">
        <title>The genome of the haptophyte Pavlova lutheri (Diacronema luteri, Pavlovales) - a model for lipid biosynthesis in eukaryotic algae.</title>
        <authorList>
            <person name="Hulatt C.J."/>
            <person name="Posewitz M.C."/>
        </authorList>
    </citation>
    <scope>NUCLEOTIDE SEQUENCE</scope>
    <source>
        <strain evidence="6">NIVA-4/92</strain>
    </source>
</reference>
<dbReference type="GO" id="GO:0016491">
    <property type="term" value="F:oxidoreductase activity"/>
    <property type="evidence" value="ECO:0007669"/>
    <property type="project" value="InterPro"/>
</dbReference>
<keyword evidence="4" id="KW-0472">Membrane</keyword>
<dbReference type="GO" id="GO:0008610">
    <property type="term" value="P:lipid biosynthetic process"/>
    <property type="evidence" value="ECO:0007669"/>
    <property type="project" value="InterPro"/>
</dbReference>
<protein>
    <recommendedName>
        <fullName evidence="5">Fatty acid hydroxylase domain-containing protein</fullName>
    </recommendedName>
</protein>
<evidence type="ECO:0000256" key="3">
    <source>
        <dbReference type="ARBA" id="ARBA00022989"/>
    </source>
</evidence>
<dbReference type="EMBL" id="JAGTXO010000016">
    <property type="protein sequence ID" value="KAG8463417.1"/>
    <property type="molecule type" value="Genomic_DNA"/>
</dbReference>
<dbReference type="InterPro" id="IPR006694">
    <property type="entry name" value="Fatty_acid_hydroxylase"/>
</dbReference>
<evidence type="ECO:0000313" key="7">
    <source>
        <dbReference type="Proteomes" id="UP000751190"/>
    </source>
</evidence>
<gene>
    <name evidence="6" type="ORF">KFE25_004928</name>
</gene>
<dbReference type="GO" id="GO:0016020">
    <property type="term" value="C:membrane"/>
    <property type="evidence" value="ECO:0007669"/>
    <property type="project" value="UniProtKB-SubCell"/>
</dbReference>
<dbReference type="InterPro" id="IPR050307">
    <property type="entry name" value="Sterol_Desaturase_Related"/>
</dbReference>
<comment type="subcellular location">
    <subcellularLocation>
        <location evidence="1">Membrane</location>
    </subcellularLocation>
</comment>